<feature type="compositionally biased region" description="Basic and acidic residues" evidence="1">
    <location>
        <begin position="154"/>
        <end position="168"/>
    </location>
</feature>
<feature type="compositionally biased region" description="Basic and acidic residues" evidence="1">
    <location>
        <begin position="949"/>
        <end position="961"/>
    </location>
</feature>
<feature type="compositionally biased region" description="Basic and acidic residues" evidence="1">
    <location>
        <begin position="1066"/>
        <end position="1096"/>
    </location>
</feature>
<feature type="compositionally biased region" description="Basic and acidic residues" evidence="1">
    <location>
        <begin position="136"/>
        <end position="146"/>
    </location>
</feature>
<feature type="region of interest" description="Disordered" evidence="1">
    <location>
        <begin position="695"/>
        <end position="740"/>
    </location>
</feature>
<feature type="non-terminal residue" evidence="2">
    <location>
        <position position="1341"/>
    </location>
</feature>
<feature type="compositionally biased region" description="Acidic residues" evidence="1">
    <location>
        <begin position="962"/>
        <end position="975"/>
    </location>
</feature>
<protein>
    <submittedName>
        <fullName evidence="2">Uncharacterized protein</fullName>
    </submittedName>
</protein>
<feature type="region of interest" description="Disordered" evidence="1">
    <location>
        <begin position="263"/>
        <end position="418"/>
    </location>
</feature>
<evidence type="ECO:0000256" key="1">
    <source>
        <dbReference type="SAM" id="MobiDB-lite"/>
    </source>
</evidence>
<feature type="compositionally biased region" description="Basic residues" evidence="1">
    <location>
        <begin position="336"/>
        <end position="345"/>
    </location>
</feature>
<name>A0ABQ9E973_TEGGR</name>
<evidence type="ECO:0000313" key="2">
    <source>
        <dbReference type="EMBL" id="KAJ8300974.1"/>
    </source>
</evidence>
<evidence type="ECO:0000313" key="3">
    <source>
        <dbReference type="Proteomes" id="UP001217089"/>
    </source>
</evidence>
<feature type="region of interest" description="Disordered" evidence="1">
    <location>
        <begin position="1014"/>
        <end position="1238"/>
    </location>
</feature>
<reference evidence="2 3" key="1">
    <citation type="submission" date="2022-12" db="EMBL/GenBank/DDBJ databases">
        <title>Chromosome-level genome of Tegillarca granosa.</title>
        <authorList>
            <person name="Kim J."/>
        </authorList>
    </citation>
    <scope>NUCLEOTIDE SEQUENCE [LARGE SCALE GENOMIC DNA]</scope>
    <source>
        <strain evidence="2">Teg-2019</strain>
        <tissue evidence="2">Adductor muscle</tissue>
    </source>
</reference>
<feature type="compositionally biased region" description="Basic and acidic residues" evidence="1">
    <location>
        <begin position="269"/>
        <end position="290"/>
    </location>
</feature>
<sequence length="1341" mass="156024">MIMHSRRYLHWKQNYIIVAKMKINSRKLWILRKVERNSWNRRHTFLNATADDISEDIRDYQQKRKYCYRQFSDDDEIKDGLVRQNGHSHGDNKMNVYLSPMATKQKANLNSPSTSLKRRLDSDEENEKQLKRNRTDRKDYKKKSSDDISSDGISKSEHSRKKSTDKVIHGNRTTPRKSNSKQDMAKELLEKSKRKLRRTSKEIYSQICSNNKETKSRREKSSKDILDRKDRQDFVDDGRTDLDKNSLLRTAMADKENMFVSEVTGFNSVEKEKGENTKTIIEDSRKERSSKSRHHDRKSKHEKEHKFRLNTEEKRCMNSPSSDRHSKSRSRDRSKSVSPKKKRSRKSSDSPVSPKRYERDSSRSYFSQGSHSPQKNFSSPKSVVMDLREKLRAGRHFENETNKEKINRDSSAKHSVERELSIKKQHSELNEKKLVSTSISPVEQLEEQRLKAQISKDDTTEIDAENLHISQVEGTLKGDSSFRKDLGSSENVCTKNKIEMDRTLSGDQPPALDQPALMNKSNKQKDKLNVAEKCEKKLSPREKAMLFKEFSEIQRDVSDKPGSSSDKTSFWVELNDSSLALDSGSDDLHENLGTEKEEKVDIDVKDIQKCNRLPDKVKKPWNVIEKSEKAKKSEHNVCDRDGILPEKVKKESDTRDYIDNAQMKLIQEDLYKDSEMVKNLKAETMRGERTIDIHRQNHTESYLGLSLKKSSSKKKKKKKRRHKQSESNSESECTPEKISEGSLENWRFTNEIGKDDFAKECETLEVDNDRQGNHEKSHSDAGKSVEDMSESCELMSKNINSINPDKCDEFSSFESKSDFEDKDDLGSFEVQEGFKNSTDHLEDETLSPVKQMKMKSSCQQEDNIFTNENTIYNIESKNGVAIPFEKVEDIMLNKKSDDLLKSPNSGLSDQEIEINKRKELTSDTNERTYDDNDDADSVHYESQDMCVSNEDHNNTVTQDERESSDENESSCEEGEITQSDESFHDSNSEMKLSDNSGSCELNIHLTETETLEFQYESPCKKVPVKDKHELSSRSDKNKPCIKSKEKEKDSSSSRRKIFSRSRTKSTSREKEKYKKLTEKKRELGKRGRSRSLEKISSRSRSPAKINDSLRISSRKSDKSHKLPGDRRRHDQERKDVERHTTHTREQKDMDKKDKEKSNEKSGRDRSERHSIDKREKYERHSRDSRERDYNSTRRKEKESSKNKTRVEDHDKKSKKEKGIIKDKLGNKKMDNNCGKLEVDKNDDLKSTQVETCDRKFDGFEHQHVRKSDFDTNLNSKTRSVFSYFDVDLSSITEDKFDENKKKKEKSDVVDVFVMEMGNMEKVSEEGSAVSYTDNNHKSYRE</sequence>
<feature type="compositionally biased region" description="Basic and acidic residues" evidence="1">
    <location>
        <begin position="1023"/>
        <end position="1052"/>
    </location>
</feature>
<feature type="compositionally biased region" description="Basic and acidic residues" evidence="1">
    <location>
        <begin position="299"/>
        <end position="335"/>
    </location>
</feature>
<feature type="compositionally biased region" description="Basic residues" evidence="1">
    <location>
        <begin position="710"/>
        <end position="723"/>
    </location>
</feature>
<feature type="compositionally biased region" description="Basic and acidic residues" evidence="1">
    <location>
        <begin position="386"/>
        <end position="418"/>
    </location>
</feature>
<proteinExistence type="predicted"/>
<gene>
    <name evidence="2" type="ORF">KUTeg_022493</name>
</gene>
<organism evidence="2 3">
    <name type="scientific">Tegillarca granosa</name>
    <name type="common">Malaysian cockle</name>
    <name type="synonym">Anadara granosa</name>
    <dbReference type="NCBI Taxonomy" id="220873"/>
    <lineage>
        <taxon>Eukaryota</taxon>
        <taxon>Metazoa</taxon>
        <taxon>Spiralia</taxon>
        <taxon>Lophotrochozoa</taxon>
        <taxon>Mollusca</taxon>
        <taxon>Bivalvia</taxon>
        <taxon>Autobranchia</taxon>
        <taxon>Pteriomorphia</taxon>
        <taxon>Arcoida</taxon>
        <taxon>Arcoidea</taxon>
        <taxon>Arcidae</taxon>
        <taxon>Tegillarca</taxon>
    </lineage>
</organism>
<feature type="compositionally biased region" description="Basic and acidic residues" evidence="1">
    <location>
        <begin position="913"/>
        <end position="942"/>
    </location>
</feature>
<keyword evidence="3" id="KW-1185">Reference proteome</keyword>
<feature type="compositionally biased region" description="Basic and acidic residues" evidence="1">
    <location>
        <begin position="1114"/>
        <end position="1238"/>
    </location>
</feature>
<feature type="compositionally biased region" description="Basic and acidic residues" evidence="1">
    <location>
        <begin position="212"/>
        <end position="226"/>
    </location>
</feature>
<feature type="compositionally biased region" description="Polar residues" evidence="1">
    <location>
        <begin position="363"/>
        <end position="381"/>
    </location>
</feature>
<feature type="region of interest" description="Disordered" evidence="1">
    <location>
        <begin position="104"/>
        <end position="226"/>
    </location>
</feature>
<feature type="region of interest" description="Disordered" evidence="1">
    <location>
        <begin position="897"/>
        <end position="997"/>
    </location>
</feature>
<dbReference type="Proteomes" id="UP001217089">
    <property type="component" value="Unassembled WGS sequence"/>
</dbReference>
<feature type="compositionally biased region" description="Polar residues" evidence="1">
    <location>
        <begin position="105"/>
        <end position="115"/>
    </location>
</feature>
<accession>A0ABQ9E973</accession>
<feature type="compositionally biased region" description="Basic residues" evidence="1">
    <location>
        <begin position="1053"/>
        <end position="1065"/>
    </location>
</feature>
<dbReference type="EMBL" id="JARBDR010000919">
    <property type="protein sequence ID" value="KAJ8300974.1"/>
    <property type="molecule type" value="Genomic_DNA"/>
</dbReference>
<feature type="compositionally biased region" description="Basic and acidic residues" evidence="1">
    <location>
        <begin position="981"/>
        <end position="992"/>
    </location>
</feature>
<feature type="region of interest" description="Disordered" evidence="1">
    <location>
        <begin position="765"/>
        <end position="785"/>
    </location>
</feature>
<comment type="caution">
    <text evidence="2">The sequence shown here is derived from an EMBL/GenBank/DDBJ whole genome shotgun (WGS) entry which is preliminary data.</text>
</comment>